<name>A0A140NLI0_PROSM</name>
<dbReference type="KEGG" id="psi:S70_08225"/>
<organism evidence="4 5">
    <name type="scientific">Providencia stuartii (strain MRSN 2154)</name>
    <dbReference type="NCBI Taxonomy" id="1157951"/>
    <lineage>
        <taxon>Bacteria</taxon>
        <taxon>Pseudomonadati</taxon>
        <taxon>Pseudomonadota</taxon>
        <taxon>Gammaproteobacteria</taxon>
        <taxon>Enterobacterales</taxon>
        <taxon>Morganellaceae</taxon>
        <taxon>Providencia</taxon>
    </lineage>
</organism>
<sequence length="488" mass="56682">MNNKQQYLDIAAGKGEKEASMMVAIPASELTLSLLELRLEEQDYFTEGEIDYLPESESESDFFFSCKRGEEELRFYVSLVDSDPEYVINPYFSTDPISPELYAEASAAPQAVIVECLFRDQPLVSYLQQLKLIQILVPDLLLGLDLSAAGKVFTREWLNFQLIDDLMPSIDSLYVVHAIYDHDESEEQENEERGPTMYWFHTHGLARCGLSEAEIIIPHPIASYYGIPELFWSFVNNSITHGKIEFNEPIFIGQTESGYEYLVALPFEEGLKHVGQSTPIDNLKPLEEMNYEFGDADSNRFMGDWQDRDESHQHPSVMLFRVTQEEPVLESFFKGFEDQNAMMFMRTDEETADMSRKAKLRWEYFTHMLDNYGPKPVVQKKGFFSKLLGKSDTEEESEWRFLVKCGIGYRDEEDDYDGHEHMWFEPVSWNGDQFEGRLINHPFYVKTMQEGEVYPLTRDDITDWTIYYQDGNYTPDTIYKLLSGSQVH</sequence>
<feature type="domain" description="DUF4026" evidence="2">
    <location>
        <begin position="20"/>
        <end position="168"/>
    </location>
</feature>
<dbReference type="Proteomes" id="UP000005012">
    <property type="component" value="Chromosome"/>
</dbReference>
<dbReference type="Pfam" id="PF22789">
    <property type="entry name" value="DUF4026_C"/>
    <property type="match status" value="1"/>
</dbReference>
<dbReference type="OrthoDB" id="1846902at2"/>
<dbReference type="EMBL" id="CP003488">
    <property type="protein sequence ID" value="AFH93508.1"/>
    <property type="molecule type" value="Genomic_DNA"/>
</dbReference>
<dbReference type="RefSeq" id="WP_014656911.1">
    <property type="nucleotide sequence ID" value="NC_017731.1"/>
</dbReference>
<proteinExistence type="predicted"/>
<evidence type="ECO:0000259" key="1">
    <source>
        <dbReference type="Pfam" id="PF10077"/>
    </source>
</evidence>
<dbReference type="InterPro" id="IPR025102">
    <property type="entry name" value="DUF4026_N"/>
</dbReference>
<dbReference type="Pfam" id="PF13218">
    <property type="entry name" value="DUF4026_N"/>
    <property type="match status" value="1"/>
</dbReference>
<dbReference type="Pfam" id="PF10077">
    <property type="entry name" value="DUF2314"/>
    <property type="match status" value="1"/>
</dbReference>
<evidence type="ECO:0000313" key="5">
    <source>
        <dbReference type="Proteomes" id="UP000005012"/>
    </source>
</evidence>
<dbReference type="PATRIC" id="fig|1157951.4.peg.1641"/>
<feature type="domain" description="DUF4026" evidence="3">
    <location>
        <begin position="191"/>
        <end position="320"/>
    </location>
</feature>
<evidence type="ECO:0000259" key="3">
    <source>
        <dbReference type="Pfam" id="PF22789"/>
    </source>
</evidence>
<reference evidence="5" key="2">
    <citation type="submission" date="2012-04" db="EMBL/GenBank/DDBJ databases">
        <title>Complete genome sequence of Providencia stuartii clinical isolate MRSN 2154.</title>
        <authorList>
            <person name="Clifford R.J."/>
            <person name="Hang J."/>
            <person name="Riley M.C."/>
            <person name="Onmus-Leone F."/>
            <person name="Kuschner R.A."/>
            <person name="Lesho E.P."/>
            <person name="Waterman P.E."/>
        </authorList>
    </citation>
    <scope>NUCLEOTIDE SEQUENCE [LARGE SCALE GENOMIC DNA]</scope>
    <source>
        <strain evidence="5">MRSN 2154</strain>
    </source>
</reference>
<accession>A0A140NLI0</accession>
<gene>
    <name evidence="4" type="ordered locus">S70_08225</name>
</gene>
<dbReference type="HOGENOM" id="CLU_031278_0_0_6"/>
<feature type="domain" description="DUF2314" evidence="1">
    <location>
        <begin position="401"/>
        <end position="478"/>
    </location>
</feature>
<protein>
    <submittedName>
        <fullName evidence="4">Uncharacterized protein</fullName>
    </submittedName>
</protein>
<reference evidence="4 5" key="1">
    <citation type="journal article" date="2012" name="J. Bacteriol.">
        <title>Complete Genome Sequence of Providencia stuartii Clinical Isolate MRSN 2154.</title>
        <authorList>
            <person name="Clifford R.J."/>
            <person name="Hang J."/>
            <person name="Riley M.C."/>
            <person name="Onmus-Leone F."/>
            <person name="Kuschner R.A."/>
            <person name="Lesho E.P."/>
            <person name="Waterman P.E."/>
        </authorList>
    </citation>
    <scope>NUCLEOTIDE SEQUENCE [LARGE SCALE GENOMIC DNA]</scope>
    <source>
        <strain evidence="4 5">MRSN 2154</strain>
    </source>
</reference>
<dbReference type="AlphaFoldDB" id="A0A140NLI0"/>
<dbReference type="InterPro" id="IPR018756">
    <property type="entry name" value="DUF2314"/>
</dbReference>
<evidence type="ECO:0000313" key="4">
    <source>
        <dbReference type="EMBL" id="AFH93508.1"/>
    </source>
</evidence>
<dbReference type="InterPro" id="IPR053886">
    <property type="entry name" value="DUF4026_middle"/>
</dbReference>
<evidence type="ECO:0000259" key="2">
    <source>
        <dbReference type="Pfam" id="PF13218"/>
    </source>
</evidence>